<evidence type="ECO:0000256" key="1">
    <source>
        <dbReference type="ARBA" id="ARBA00001964"/>
    </source>
</evidence>
<dbReference type="PANTHER" id="PTHR23152">
    <property type="entry name" value="2-OXOGLUTARATE DEHYDROGENASE"/>
    <property type="match status" value="1"/>
</dbReference>
<dbReference type="InterPro" id="IPR005475">
    <property type="entry name" value="Transketolase-like_Pyr-bd"/>
</dbReference>
<comment type="function">
    <text evidence="6">The 2-oxoglutarate dehydrogenase complex catalyzes the overall conversion of 2-oxoglutarate to succinyl-CoA and CO(2). It contains multiple copies of three enzymatic components: 2-oxoglutarate dehydrogenase (E1), dihydrolipoamide succinyltransferase (E2) and lipoamide dehydrogenase (E3).</text>
</comment>
<dbReference type="GO" id="GO:0006099">
    <property type="term" value="P:tricarboxylic acid cycle"/>
    <property type="evidence" value="ECO:0007669"/>
    <property type="project" value="TreeGrafter"/>
</dbReference>
<dbReference type="InterPro" id="IPR031717">
    <property type="entry name" value="ODO-1/KGD_C"/>
</dbReference>
<dbReference type="GO" id="GO:0030976">
    <property type="term" value="F:thiamine pyrophosphate binding"/>
    <property type="evidence" value="ECO:0007669"/>
    <property type="project" value="InterPro"/>
</dbReference>
<dbReference type="InterPro" id="IPR001017">
    <property type="entry name" value="DH_E1"/>
</dbReference>
<evidence type="ECO:0000256" key="8">
    <source>
        <dbReference type="ARBA" id="ARBA00042984"/>
    </source>
</evidence>
<dbReference type="EC" id="1.2.4.2" evidence="3"/>
<dbReference type="Pfam" id="PF16078">
    <property type="entry name" value="2-oxogl_dehyd_N"/>
    <property type="match status" value="1"/>
</dbReference>
<evidence type="ECO:0000256" key="3">
    <source>
        <dbReference type="ARBA" id="ARBA00012280"/>
    </source>
</evidence>
<keyword evidence="5" id="KW-0786">Thiamine pyrophosphate</keyword>
<evidence type="ECO:0000256" key="2">
    <source>
        <dbReference type="ARBA" id="ARBA00006936"/>
    </source>
</evidence>
<keyword evidence="4" id="KW-0560">Oxidoreductase</keyword>
<dbReference type="NCBIfam" id="NF006914">
    <property type="entry name" value="PRK09404.1"/>
    <property type="match status" value="1"/>
</dbReference>
<dbReference type="PIRSF" id="PIRSF000157">
    <property type="entry name" value="Oxoglu_dh_E1"/>
    <property type="match status" value="1"/>
</dbReference>
<name>A0A5N6J839_9EURO</name>
<dbReference type="InterPro" id="IPR029061">
    <property type="entry name" value="THDP-binding"/>
</dbReference>
<evidence type="ECO:0000259" key="9">
    <source>
        <dbReference type="SMART" id="SM00861"/>
    </source>
</evidence>
<accession>A0A5N6J839</accession>
<dbReference type="SUPFAM" id="SSF52518">
    <property type="entry name" value="Thiamin diphosphate-binding fold (THDP-binding)"/>
    <property type="match status" value="2"/>
</dbReference>
<dbReference type="Pfam" id="PF00676">
    <property type="entry name" value="E1_dh"/>
    <property type="match status" value="1"/>
</dbReference>
<organism evidence="10 11">
    <name type="scientific">Aspergillus minisclerotigenes</name>
    <dbReference type="NCBI Taxonomy" id="656917"/>
    <lineage>
        <taxon>Eukaryota</taxon>
        <taxon>Fungi</taxon>
        <taxon>Dikarya</taxon>
        <taxon>Ascomycota</taxon>
        <taxon>Pezizomycotina</taxon>
        <taxon>Eurotiomycetes</taxon>
        <taxon>Eurotiomycetidae</taxon>
        <taxon>Eurotiales</taxon>
        <taxon>Aspergillaceae</taxon>
        <taxon>Aspergillus</taxon>
        <taxon>Aspergillus subgen. Circumdati</taxon>
    </lineage>
</organism>
<comment type="cofactor">
    <cofactor evidence="1">
        <name>thiamine diphosphate</name>
        <dbReference type="ChEBI" id="CHEBI:58937"/>
    </cofactor>
</comment>
<dbReference type="EMBL" id="ML732789">
    <property type="protein sequence ID" value="KAB8274327.1"/>
    <property type="molecule type" value="Genomic_DNA"/>
</dbReference>
<gene>
    <name evidence="10" type="ORF">BDV30DRAFT_248528</name>
</gene>
<dbReference type="InterPro" id="IPR042179">
    <property type="entry name" value="KGD_C_sf"/>
</dbReference>
<keyword evidence="11" id="KW-1185">Reference proteome</keyword>
<evidence type="ECO:0000256" key="4">
    <source>
        <dbReference type="ARBA" id="ARBA00023002"/>
    </source>
</evidence>
<proteinExistence type="inferred from homology"/>
<dbReference type="GO" id="GO:0004591">
    <property type="term" value="F:oxoglutarate dehydrogenase (succinyl-transferring) activity"/>
    <property type="evidence" value="ECO:0007669"/>
    <property type="project" value="UniProtKB-EC"/>
</dbReference>
<protein>
    <recommendedName>
        <fullName evidence="7">2-oxoglutarate dehydrogenase, mitochondrial</fullName>
        <ecNumber evidence="3">1.2.4.2</ecNumber>
    </recommendedName>
    <alternativeName>
        <fullName evidence="8">2-oxoglutarate dehydrogenase complex component E1</fullName>
    </alternativeName>
</protein>
<dbReference type="Pfam" id="PF02779">
    <property type="entry name" value="Transket_pyr"/>
    <property type="match status" value="1"/>
</dbReference>
<dbReference type="Gene3D" id="1.10.287.1150">
    <property type="entry name" value="TPP helical domain"/>
    <property type="match status" value="1"/>
</dbReference>
<reference evidence="10 11" key="1">
    <citation type="submission" date="2019-04" db="EMBL/GenBank/DDBJ databases">
        <title>Fungal friends and foes A comparative genomics study of 23 Aspergillus species from section Flavi.</title>
        <authorList>
            <consortium name="DOE Joint Genome Institute"/>
            <person name="Kjaerbolling I."/>
            <person name="Vesth T.C."/>
            <person name="Frisvad J.C."/>
            <person name="Nybo J.L."/>
            <person name="Theobald S."/>
            <person name="Kildgaard S."/>
            <person name="Petersen T.I."/>
            <person name="Kuo A."/>
            <person name="Sato A."/>
            <person name="Lyhne E.K."/>
            <person name="Kogle M.E."/>
            <person name="Wiebenga A."/>
            <person name="Kun R.S."/>
            <person name="Lubbers R.J."/>
            <person name="Makela M.R."/>
            <person name="Barry K."/>
            <person name="Chovatia M."/>
            <person name="Clum A."/>
            <person name="Daum C."/>
            <person name="Haridas S."/>
            <person name="He G."/>
            <person name="LaButti K."/>
            <person name="Lipzen A."/>
            <person name="Mondo S."/>
            <person name="Pangilinan J."/>
            <person name="Riley R."/>
            <person name="Salamov A."/>
            <person name="Simmons B.A."/>
            <person name="Magnuson J.K."/>
            <person name="Henrissat B."/>
            <person name="Mortensen U.H."/>
            <person name="Larsen T.O."/>
            <person name="De vries R.P."/>
            <person name="Grigoriev I.V."/>
            <person name="Machida M."/>
            <person name="Baker S.E."/>
            <person name="Andersen M.R."/>
        </authorList>
    </citation>
    <scope>NUCLEOTIDE SEQUENCE [LARGE SCALE GENOMIC DNA]</scope>
    <source>
        <strain evidence="10 11">CBS 117635</strain>
    </source>
</reference>
<evidence type="ECO:0000256" key="6">
    <source>
        <dbReference type="ARBA" id="ARBA00037426"/>
    </source>
</evidence>
<dbReference type="Proteomes" id="UP000326289">
    <property type="component" value="Unassembled WGS sequence"/>
</dbReference>
<dbReference type="Gene3D" id="3.40.50.970">
    <property type="match status" value="1"/>
</dbReference>
<evidence type="ECO:0000313" key="10">
    <source>
        <dbReference type="EMBL" id="KAB8274327.1"/>
    </source>
</evidence>
<feature type="domain" description="Transketolase-like pyrimidine-binding" evidence="9">
    <location>
        <begin position="611"/>
        <end position="792"/>
    </location>
</feature>
<evidence type="ECO:0000256" key="5">
    <source>
        <dbReference type="ARBA" id="ARBA00023052"/>
    </source>
</evidence>
<sequence length="951" mass="107592">MLISRARYFTRQSRVSSIYRTQRCLLSHPQRRYAVPATPQATKEEIVHNDDFLQGSVATYIDVMYSSWKNDPSSVHLSWQAYFHNVENGHIPMDQAFMPPPGLVTASRRTSIAPNSREDSSTVKQLKVIQLIQAYQRWGHEHASTDPLGIANEGEIRRKELQLSHYGLSEQDLDLVLTVGTGSVQDFTSEKPKSLREVIAACEKTYYSTMGIEHMHISNQEQRHRFTDEEKRRMLHSLVRATGWEKFVATKFPNEKRFGLDGVESYIPALETAIDRSAEHGVDKIEMGVAHRGRMNMLYNIVGKDGASMFRDFDPKGTSSWGIPGDVKYHYGGSGERVTPSGKKVYMNVLPQPSHLDSVNLVAMGKTRGIQDRLADERESTMMLNVHTDASFAAQGTIYETLGLSGLPRYTTGGTSTPYCTDVAKMLDAPVFHVNGDDVEAVCSAAILAADFRTRFKKDCVVDIICYRRNGHNEMDQASFTQPTMYERIANKAHILGRYETGLIEQGIITREQVEAMKNDAWDKLMQCLGKSDDHTPDVREWLIDSWKSVRSHMELERETLPQKVTAIDHQAVETVSQKLGSAVPEGFVPHKNLERILARRKQTVDSGKDIDWATAEALAFGTLLREGTTVRVSGQDQSNKTYTPLSTLGEGQGLFSITNSSLTENAAMGFEYGYSLADPNALVIWEAQFGDFANNAQCIIDNYIASFEEKWPQRSGVVLSLPHGYDGQGPEHTSARLEQFLQLGNEDLRPFPSPEQLKRYPANYFHVLRRQVHREFREPLIILFSKSLLRHPLARSDIRDFTETPYFQPLLSETEHGKTINDLKDMKRVIFCSGQVYAALFKHRETHDLKDTAITRVMELHPFPWEEVRQNLDAYPNAKDIVWCQEETLNGGSWSHVMPRIDLILQKTKSHGDKKVRFAGRDPASGVAVGYKVLHALQEQMLLNDAFQIE</sequence>
<dbReference type="PANTHER" id="PTHR23152:SF4">
    <property type="entry name" value="2-OXOADIPATE DEHYDROGENASE COMPLEX COMPONENT E1"/>
    <property type="match status" value="1"/>
</dbReference>
<dbReference type="SMART" id="SM00861">
    <property type="entry name" value="Transket_pyr"/>
    <property type="match status" value="1"/>
</dbReference>
<evidence type="ECO:0000256" key="7">
    <source>
        <dbReference type="ARBA" id="ARBA00040267"/>
    </source>
</evidence>
<dbReference type="NCBIfam" id="TIGR00239">
    <property type="entry name" value="2oxo_dh_E1"/>
    <property type="match status" value="1"/>
</dbReference>
<dbReference type="Gene3D" id="3.40.50.12470">
    <property type="match status" value="1"/>
</dbReference>
<dbReference type="Gene3D" id="3.40.50.11610">
    <property type="entry name" value="Multifunctional 2-oxoglutarate metabolism enzyme, C-terminal domain"/>
    <property type="match status" value="1"/>
</dbReference>
<dbReference type="GO" id="GO:0045252">
    <property type="term" value="C:oxoglutarate dehydrogenase complex"/>
    <property type="evidence" value="ECO:0007669"/>
    <property type="project" value="TreeGrafter"/>
</dbReference>
<comment type="similarity">
    <text evidence="2">Belongs to the alpha-ketoglutarate dehydrogenase family.</text>
</comment>
<dbReference type="GO" id="GO:0005739">
    <property type="term" value="C:mitochondrion"/>
    <property type="evidence" value="ECO:0007669"/>
    <property type="project" value="TreeGrafter"/>
</dbReference>
<evidence type="ECO:0000313" key="11">
    <source>
        <dbReference type="Proteomes" id="UP000326289"/>
    </source>
</evidence>
<dbReference type="InterPro" id="IPR032106">
    <property type="entry name" value="2-oxogl_dehyd_N"/>
</dbReference>
<dbReference type="Pfam" id="PF16870">
    <property type="entry name" value="OxoGdeHyase_C"/>
    <property type="match status" value="1"/>
</dbReference>
<dbReference type="AlphaFoldDB" id="A0A5N6J839"/>
<dbReference type="InterPro" id="IPR011603">
    <property type="entry name" value="2oxoglutarate_DH_E1"/>
</dbReference>